<evidence type="ECO:0000313" key="1">
    <source>
        <dbReference type="EMBL" id="KAK3062054.1"/>
    </source>
</evidence>
<gene>
    <name evidence="1" type="ORF">LTS18_004921</name>
</gene>
<keyword evidence="2" id="KW-1185">Reference proteome</keyword>
<dbReference type="EMBL" id="JAWDJW010007493">
    <property type="protein sequence ID" value="KAK3062054.1"/>
    <property type="molecule type" value="Genomic_DNA"/>
</dbReference>
<sequence length="277" mass="30475">MRLHEFLLANEIRHRLGYKGIRVSDSLGGFEGEEDLMVAGLTVRKQHLGLIRDSKPPWAMDPCEGVIGMNLDNKTFISNLVRQGRVKDAVFSMYMTPKSIGDAELTLGGINPSRYTGDINYVPAIRIGEHSPGWFIAFDETYVNGERARIGGVAVADSGTSNINAPRIDGEGIYKLISPRIQPLDTKGTWGLPCSEVSDLPMNITFVIGGRGYTIPRQELSVGELVSQPGMCQTLINTPPDVDVWIFGGSLLKYYYTVWDVTQGKERLGFAKVAHSP</sequence>
<protein>
    <submittedName>
        <fullName evidence="1">Uncharacterized protein</fullName>
    </submittedName>
</protein>
<name>A0ACC3D589_9PEZI</name>
<proteinExistence type="predicted"/>
<accession>A0ACC3D589</accession>
<reference evidence="1" key="1">
    <citation type="submission" date="2024-09" db="EMBL/GenBank/DDBJ databases">
        <title>Black Yeasts Isolated from many extreme environments.</title>
        <authorList>
            <person name="Coleine C."/>
            <person name="Stajich J.E."/>
            <person name="Selbmann L."/>
        </authorList>
    </citation>
    <scope>NUCLEOTIDE SEQUENCE</scope>
    <source>
        <strain evidence="1">CCFEE 5737</strain>
    </source>
</reference>
<evidence type="ECO:0000313" key="2">
    <source>
        <dbReference type="Proteomes" id="UP001186974"/>
    </source>
</evidence>
<organism evidence="1 2">
    <name type="scientific">Coniosporium uncinatum</name>
    <dbReference type="NCBI Taxonomy" id="93489"/>
    <lineage>
        <taxon>Eukaryota</taxon>
        <taxon>Fungi</taxon>
        <taxon>Dikarya</taxon>
        <taxon>Ascomycota</taxon>
        <taxon>Pezizomycotina</taxon>
        <taxon>Dothideomycetes</taxon>
        <taxon>Dothideomycetes incertae sedis</taxon>
        <taxon>Coniosporium</taxon>
    </lineage>
</organism>
<dbReference type="Proteomes" id="UP001186974">
    <property type="component" value="Unassembled WGS sequence"/>
</dbReference>
<comment type="caution">
    <text evidence="1">The sequence shown here is derived from an EMBL/GenBank/DDBJ whole genome shotgun (WGS) entry which is preliminary data.</text>
</comment>